<evidence type="ECO:0000313" key="1">
    <source>
        <dbReference type="EMBL" id="OWZ19029.1"/>
    </source>
</evidence>
<protein>
    <submittedName>
        <fullName evidence="1">Uncharacterized protein</fullName>
    </submittedName>
</protein>
<comment type="caution">
    <text evidence="1">The sequence shown here is derived from an EMBL/GenBank/DDBJ whole genome shotgun (WGS) entry which is preliminary data.</text>
</comment>
<sequence length="84" mass="9255">MDASTRALCNSMTQTIGTRDHVPEVLRAIFVSLKDKCKAKSKKKKKKKRGLVELDDIQEWPSPSTDRAWVKCAGPTGCDTSCSA</sequence>
<accession>A0A225WPJ3</accession>
<dbReference type="Proteomes" id="UP000198211">
    <property type="component" value="Unassembled WGS sequence"/>
</dbReference>
<gene>
    <name evidence="1" type="ORF">PHMEG_0006775</name>
</gene>
<evidence type="ECO:0000313" key="2">
    <source>
        <dbReference type="Proteomes" id="UP000198211"/>
    </source>
</evidence>
<organism evidence="1 2">
    <name type="scientific">Phytophthora megakarya</name>
    <dbReference type="NCBI Taxonomy" id="4795"/>
    <lineage>
        <taxon>Eukaryota</taxon>
        <taxon>Sar</taxon>
        <taxon>Stramenopiles</taxon>
        <taxon>Oomycota</taxon>
        <taxon>Peronosporomycetes</taxon>
        <taxon>Peronosporales</taxon>
        <taxon>Peronosporaceae</taxon>
        <taxon>Phytophthora</taxon>
    </lineage>
</organism>
<dbReference type="AlphaFoldDB" id="A0A225WPJ3"/>
<dbReference type="EMBL" id="NBNE01000498">
    <property type="protein sequence ID" value="OWZ19029.1"/>
    <property type="molecule type" value="Genomic_DNA"/>
</dbReference>
<name>A0A225WPJ3_9STRA</name>
<reference evidence="2" key="1">
    <citation type="submission" date="2017-03" db="EMBL/GenBank/DDBJ databases">
        <title>Phytopthora megakarya and P. palmivora, two closely related causual agents of cacao black pod achieved similar genome size and gene model numbers by different mechanisms.</title>
        <authorList>
            <person name="Ali S."/>
            <person name="Shao J."/>
            <person name="Larry D.J."/>
            <person name="Kronmiller B."/>
            <person name="Shen D."/>
            <person name="Strem M.D."/>
            <person name="Melnick R.L."/>
            <person name="Guiltinan M.J."/>
            <person name="Tyler B.M."/>
            <person name="Meinhardt L.W."/>
            <person name="Bailey B.A."/>
        </authorList>
    </citation>
    <scope>NUCLEOTIDE SEQUENCE [LARGE SCALE GENOMIC DNA]</scope>
    <source>
        <strain evidence="2">zdho120</strain>
    </source>
</reference>
<keyword evidence="2" id="KW-1185">Reference proteome</keyword>
<proteinExistence type="predicted"/>
<dbReference type="STRING" id="4795.A0A225WPJ3"/>